<accession>A0AA36GNH3</accession>
<proteinExistence type="inferred from homology"/>
<dbReference type="Proteomes" id="UP001176961">
    <property type="component" value="Unassembled WGS sequence"/>
</dbReference>
<evidence type="ECO:0000256" key="1">
    <source>
        <dbReference type="ARBA" id="ARBA00004613"/>
    </source>
</evidence>
<dbReference type="EMBL" id="CATQJL010000112">
    <property type="protein sequence ID" value="CAJ0595298.1"/>
    <property type="molecule type" value="Genomic_DNA"/>
</dbReference>
<evidence type="ECO:0000313" key="7">
    <source>
        <dbReference type="Proteomes" id="UP001176961"/>
    </source>
</evidence>
<dbReference type="InterPro" id="IPR038456">
    <property type="entry name" value="Macin_sf"/>
</dbReference>
<evidence type="ECO:0000256" key="5">
    <source>
        <dbReference type="SAM" id="SignalP"/>
    </source>
</evidence>
<evidence type="ECO:0000256" key="2">
    <source>
        <dbReference type="ARBA" id="ARBA00010366"/>
    </source>
</evidence>
<comment type="subcellular location">
    <subcellularLocation>
        <location evidence="1">Secreted</location>
    </subcellularLocation>
</comment>
<evidence type="ECO:0000256" key="4">
    <source>
        <dbReference type="ARBA" id="ARBA00023157"/>
    </source>
</evidence>
<evidence type="ECO:0000256" key="3">
    <source>
        <dbReference type="ARBA" id="ARBA00022525"/>
    </source>
</evidence>
<comment type="caution">
    <text evidence="6">The sequence shown here is derived from an EMBL/GenBank/DDBJ whole genome shotgun (WGS) entry which is preliminary data.</text>
</comment>
<comment type="similarity">
    <text evidence="2">Belongs to the macin family.</text>
</comment>
<protein>
    <submittedName>
        <fullName evidence="6">Uncharacterized protein</fullName>
    </submittedName>
</protein>
<name>A0AA36GNH3_CYLNA</name>
<reference evidence="6" key="1">
    <citation type="submission" date="2023-07" db="EMBL/GenBank/DDBJ databases">
        <authorList>
            <consortium name="CYATHOMIX"/>
        </authorList>
    </citation>
    <scope>NUCLEOTIDE SEQUENCE</scope>
    <source>
        <strain evidence="6">N/A</strain>
    </source>
</reference>
<dbReference type="Pfam" id="PF14865">
    <property type="entry name" value="Macin"/>
    <property type="match status" value="1"/>
</dbReference>
<organism evidence="6 7">
    <name type="scientific">Cylicocyclus nassatus</name>
    <name type="common">Nematode worm</name>
    <dbReference type="NCBI Taxonomy" id="53992"/>
    <lineage>
        <taxon>Eukaryota</taxon>
        <taxon>Metazoa</taxon>
        <taxon>Ecdysozoa</taxon>
        <taxon>Nematoda</taxon>
        <taxon>Chromadorea</taxon>
        <taxon>Rhabditida</taxon>
        <taxon>Rhabditina</taxon>
        <taxon>Rhabditomorpha</taxon>
        <taxon>Strongyloidea</taxon>
        <taxon>Strongylidae</taxon>
        <taxon>Cylicocyclus</taxon>
    </lineage>
</organism>
<keyword evidence="7" id="KW-1185">Reference proteome</keyword>
<keyword evidence="3" id="KW-0964">Secreted</keyword>
<dbReference type="AlphaFoldDB" id="A0AA36GNH3"/>
<keyword evidence="4" id="KW-1015">Disulfide bond</keyword>
<feature type="signal peptide" evidence="5">
    <location>
        <begin position="1"/>
        <end position="20"/>
    </location>
</feature>
<feature type="chain" id="PRO_5041314627" evidence="5">
    <location>
        <begin position="21"/>
        <end position="96"/>
    </location>
</feature>
<evidence type="ECO:0000313" key="6">
    <source>
        <dbReference type="EMBL" id="CAJ0595298.1"/>
    </source>
</evidence>
<dbReference type="GO" id="GO:0006952">
    <property type="term" value="P:defense response"/>
    <property type="evidence" value="ECO:0007669"/>
    <property type="project" value="InterPro"/>
</dbReference>
<sequence length="96" mass="10570">MNGVLLSLLLLLFLTRQSECGCYKNWSRCTPQTKFATGKLWKTCAEYCQKCKGRSSGKCVPVKNKVCSGGYQCQCTGGARSKSKNFLDVITCKLGL</sequence>
<gene>
    <name evidence="6" type="ORF">CYNAS_LOCUS7281</name>
</gene>
<dbReference type="Gene3D" id="3.30.30.100">
    <property type="match status" value="1"/>
</dbReference>
<dbReference type="GO" id="GO:0005576">
    <property type="term" value="C:extracellular region"/>
    <property type="evidence" value="ECO:0007669"/>
    <property type="project" value="UniProtKB-SubCell"/>
</dbReference>
<keyword evidence="5" id="KW-0732">Signal</keyword>
<dbReference type="InterPro" id="IPR029230">
    <property type="entry name" value="Macin"/>
</dbReference>